<dbReference type="STRING" id="40149.A0A0E0DCJ5"/>
<reference evidence="1" key="2">
    <citation type="submission" date="2018-05" db="EMBL/GenBank/DDBJ databases">
        <title>OmerRS3 (Oryza meridionalis Reference Sequence Version 3).</title>
        <authorList>
            <person name="Zhang J."/>
            <person name="Kudrna D."/>
            <person name="Lee S."/>
            <person name="Talag J."/>
            <person name="Welchert J."/>
            <person name="Wing R.A."/>
        </authorList>
    </citation>
    <scope>NUCLEOTIDE SEQUENCE [LARGE SCALE GENOMIC DNA]</scope>
    <source>
        <strain evidence="1">cv. OR44</strain>
    </source>
</reference>
<reference evidence="1" key="1">
    <citation type="submission" date="2015-04" db="UniProtKB">
        <authorList>
            <consortium name="EnsemblPlants"/>
        </authorList>
    </citation>
    <scope>IDENTIFICATION</scope>
</reference>
<accession>A0A0E0DCJ5</accession>
<proteinExistence type="predicted"/>
<name>A0A0E0DCJ5_9ORYZ</name>
<evidence type="ECO:0008006" key="3">
    <source>
        <dbReference type="Google" id="ProtNLM"/>
    </source>
</evidence>
<evidence type="ECO:0000313" key="2">
    <source>
        <dbReference type="Proteomes" id="UP000008021"/>
    </source>
</evidence>
<dbReference type="AlphaFoldDB" id="A0A0E0DCJ5"/>
<keyword evidence="2" id="KW-1185">Reference proteome</keyword>
<dbReference type="HOGENOM" id="CLU_3017573_0_0_1"/>
<evidence type="ECO:0000313" key="1">
    <source>
        <dbReference type="EnsemblPlants" id="OMERI04G07120.1"/>
    </source>
</evidence>
<dbReference type="Gene3D" id="3.30.450.20">
    <property type="entry name" value="PAS domain"/>
    <property type="match status" value="1"/>
</dbReference>
<dbReference type="EnsemblPlants" id="OMERI04G07120.1">
    <property type="protein sequence ID" value="OMERI04G07120.1"/>
    <property type="gene ID" value="OMERI04G07120"/>
</dbReference>
<sequence>MSQELKDVLSSLPQTFIVSDATRLDCPIFYANEGFFTMTGGPREGDKAQGHFGPTT</sequence>
<dbReference type="Gramene" id="OMERI04G07120.1">
    <property type="protein sequence ID" value="OMERI04G07120.1"/>
    <property type="gene ID" value="OMERI04G07120"/>
</dbReference>
<dbReference type="Proteomes" id="UP000008021">
    <property type="component" value="Chromosome 4"/>
</dbReference>
<organism evidence="1">
    <name type="scientific">Oryza meridionalis</name>
    <dbReference type="NCBI Taxonomy" id="40149"/>
    <lineage>
        <taxon>Eukaryota</taxon>
        <taxon>Viridiplantae</taxon>
        <taxon>Streptophyta</taxon>
        <taxon>Embryophyta</taxon>
        <taxon>Tracheophyta</taxon>
        <taxon>Spermatophyta</taxon>
        <taxon>Magnoliopsida</taxon>
        <taxon>Liliopsida</taxon>
        <taxon>Poales</taxon>
        <taxon>Poaceae</taxon>
        <taxon>BOP clade</taxon>
        <taxon>Oryzoideae</taxon>
        <taxon>Oryzeae</taxon>
        <taxon>Oryzinae</taxon>
        <taxon>Oryza</taxon>
    </lineage>
</organism>
<protein>
    <recommendedName>
        <fullName evidence="3">PAS domain-containing protein</fullName>
    </recommendedName>
</protein>